<gene>
    <name evidence="1" type="ORF">S06H3_46108</name>
</gene>
<organism evidence="1">
    <name type="scientific">marine sediment metagenome</name>
    <dbReference type="NCBI Taxonomy" id="412755"/>
    <lineage>
        <taxon>unclassified sequences</taxon>
        <taxon>metagenomes</taxon>
        <taxon>ecological metagenomes</taxon>
    </lineage>
</organism>
<evidence type="ECO:0000313" key="1">
    <source>
        <dbReference type="EMBL" id="GAI38336.1"/>
    </source>
</evidence>
<accession>X1P798</accession>
<protein>
    <submittedName>
        <fullName evidence="1">Uncharacterized protein</fullName>
    </submittedName>
</protein>
<sequence length="61" mass="6965">MKLEKAIEINKENKQYFEDEGFTECAEAAQLGIKAMEFGKGYFGATNFLYLIEHQGETLEP</sequence>
<dbReference type="AlphaFoldDB" id="X1P798"/>
<comment type="caution">
    <text evidence="1">The sequence shown here is derived from an EMBL/GenBank/DDBJ whole genome shotgun (WGS) entry which is preliminary data.</text>
</comment>
<name>X1P798_9ZZZZ</name>
<reference evidence="1" key="1">
    <citation type="journal article" date="2014" name="Front. Microbiol.">
        <title>High frequency of phylogenetically diverse reductive dehalogenase-homologous genes in deep subseafloor sedimentary metagenomes.</title>
        <authorList>
            <person name="Kawai M."/>
            <person name="Futagami T."/>
            <person name="Toyoda A."/>
            <person name="Takaki Y."/>
            <person name="Nishi S."/>
            <person name="Hori S."/>
            <person name="Arai W."/>
            <person name="Tsubouchi T."/>
            <person name="Morono Y."/>
            <person name="Uchiyama I."/>
            <person name="Ito T."/>
            <person name="Fujiyama A."/>
            <person name="Inagaki F."/>
            <person name="Takami H."/>
        </authorList>
    </citation>
    <scope>NUCLEOTIDE SEQUENCE</scope>
    <source>
        <strain evidence="1">Expedition CK06-06</strain>
    </source>
</reference>
<dbReference type="EMBL" id="BARV01028858">
    <property type="protein sequence ID" value="GAI38336.1"/>
    <property type="molecule type" value="Genomic_DNA"/>
</dbReference>
<proteinExistence type="predicted"/>